<comment type="caution">
    <text evidence="6">The sequence shown here is derived from an EMBL/GenBank/DDBJ whole genome shotgun (WGS) entry which is preliminary data.</text>
</comment>
<feature type="region of interest" description="Disordered" evidence="5">
    <location>
        <begin position="1"/>
        <end position="41"/>
    </location>
</feature>
<protein>
    <recommendedName>
        <fullName evidence="8">Metalloprotease</fullName>
    </recommendedName>
</protein>
<evidence type="ECO:0000313" key="6">
    <source>
        <dbReference type="EMBL" id="TKK91124.1"/>
    </source>
</evidence>
<organism evidence="6 7">
    <name type="scientific">Herbidospora galbida</name>
    <dbReference type="NCBI Taxonomy" id="2575442"/>
    <lineage>
        <taxon>Bacteria</taxon>
        <taxon>Bacillati</taxon>
        <taxon>Actinomycetota</taxon>
        <taxon>Actinomycetes</taxon>
        <taxon>Streptosporangiales</taxon>
        <taxon>Streptosporangiaceae</taxon>
        <taxon>Herbidospora</taxon>
    </lineage>
</organism>
<keyword evidence="3" id="KW-1133">Transmembrane helix</keyword>
<evidence type="ECO:0000256" key="5">
    <source>
        <dbReference type="SAM" id="MobiDB-lite"/>
    </source>
</evidence>
<dbReference type="PANTHER" id="PTHR30168">
    <property type="entry name" value="PUTATIVE MEMBRANE PROTEIN YPFJ"/>
    <property type="match status" value="1"/>
</dbReference>
<evidence type="ECO:0000256" key="2">
    <source>
        <dbReference type="ARBA" id="ARBA00022692"/>
    </source>
</evidence>
<sequence length="226" mass="24205">MSCGSVTAPDPGAGAAPEVTTPDQIETDLDPPTDPPASDCDVKGENFSEDVRLARCLTEEFWTEQFTASGGTYQPITRFVEYNGDDGPDCGGQPSVPNNAFYCPDGHFIAYDATWLQGLYDQLGDGAVYVVIPHEFGHSVQNQLMSNFEFSVQAELQADCYAGGTLKGLIDGKRLQAQEGDDAELMANLENAGDPTDAWWEPGAHGTAQQRQLNFARGLESGVGAC</sequence>
<dbReference type="Proteomes" id="UP000308705">
    <property type="component" value="Unassembled WGS sequence"/>
</dbReference>
<keyword evidence="4" id="KW-0472">Membrane</keyword>
<dbReference type="EMBL" id="SZQA01000002">
    <property type="protein sequence ID" value="TKK91124.1"/>
    <property type="molecule type" value="Genomic_DNA"/>
</dbReference>
<dbReference type="SUPFAM" id="SSF55486">
    <property type="entry name" value="Metalloproteases ('zincins'), catalytic domain"/>
    <property type="match status" value="1"/>
</dbReference>
<evidence type="ECO:0000256" key="1">
    <source>
        <dbReference type="ARBA" id="ARBA00004167"/>
    </source>
</evidence>
<keyword evidence="2" id="KW-0812">Transmembrane</keyword>
<name>A0A4U3MQU1_9ACTN</name>
<evidence type="ECO:0000256" key="4">
    <source>
        <dbReference type="ARBA" id="ARBA00023136"/>
    </source>
</evidence>
<gene>
    <name evidence="6" type="ORF">FDA94_04720</name>
</gene>
<dbReference type="InterPro" id="IPR007343">
    <property type="entry name" value="Uncharacterised_pept_Zn_put"/>
</dbReference>
<evidence type="ECO:0000256" key="3">
    <source>
        <dbReference type="ARBA" id="ARBA00022989"/>
    </source>
</evidence>
<comment type="subcellular location">
    <subcellularLocation>
        <location evidence="1">Membrane</location>
        <topology evidence="1">Single-pass membrane protein</topology>
    </subcellularLocation>
</comment>
<dbReference type="PANTHER" id="PTHR30168:SF0">
    <property type="entry name" value="INNER MEMBRANE PROTEIN"/>
    <property type="match status" value="1"/>
</dbReference>
<dbReference type="AlphaFoldDB" id="A0A4U3MQU1"/>
<reference evidence="6 7" key="1">
    <citation type="submission" date="2019-04" db="EMBL/GenBank/DDBJ databases">
        <title>Herbidospora sp. NEAU-GS14.nov., a novel actinomycete isolated from soil.</title>
        <authorList>
            <person name="Han L."/>
        </authorList>
    </citation>
    <scope>NUCLEOTIDE SEQUENCE [LARGE SCALE GENOMIC DNA]</scope>
    <source>
        <strain evidence="6 7">NEAU-GS14</strain>
    </source>
</reference>
<proteinExistence type="predicted"/>
<accession>A0A4U3MQU1</accession>
<evidence type="ECO:0008006" key="8">
    <source>
        <dbReference type="Google" id="ProtNLM"/>
    </source>
</evidence>
<evidence type="ECO:0000313" key="7">
    <source>
        <dbReference type="Proteomes" id="UP000308705"/>
    </source>
</evidence>
<dbReference type="OrthoDB" id="9774900at2"/>
<dbReference type="Pfam" id="PF04228">
    <property type="entry name" value="Zn_peptidase"/>
    <property type="match status" value="1"/>
</dbReference>
<dbReference type="GO" id="GO:0016020">
    <property type="term" value="C:membrane"/>
    <property type="evidence" value="ECO:0007669"/>
    <property type="project" value="UniProtKB-SubCell"/>
</dbReference>
<keyword evidence="7" id="KW-1185">Reference proteome</keyword>